<keyword evidence="9" id="KW-0966">Cell projection</keyword>
<organism evidence="9 10">
    <name type="scientific">Noviherbaspirillum sedimenti</name>
    <dbReference type="NCBI Taxonomy" id="2320865"/>
    <lineage>
        <taxon>Bacteria</taxon>
        <taxon>Pseudomonadati</taxon>
        <taxon>Pseudomonadota</taxon>
        <taxon>Betaproteobacteria</taxon>
        <taxon>Burkholderiales</taxon>
        <taxon>Oxalobacteraceae</taxon>
        <taxon>Noviherbaspirillum</taxon>
    </lineage>
</organism>
<comment type="caution">
    <text evidence="9">The sequence shown here is derived from an EMBL/GenBank/DDBJ whole genome shotgun (WGS) entry which is preliminary data.</text>
</comment>
<keyword evidence="4 7" id="KW-1133">Transmembrane helix</keyword>
<keyword evidence="6" id="KW-0813">Transport</keyword>
<keyword evidence="9" id="KW-0969">Cilium</keyword>
<dbReference type="GO" id="GO:0005886">
    <property type="term" value="C:plasma membrane"/>
    <property type="evidence" value="ECO:0007669"/>
    <property type="project" value="UniProtKB-SubCell"/>
</dbReference>
<dbReference type="PANTHER" id="PTHR30433:SF3">
    <property type="entry name" value="MOTILITY PROTEIN A"/>
    <property type="match status" value="1"/>
</dbReference>
<keyword evidence="6" id="KW-0653">Protein transport</keyword>
<sequence length="246" mass="26128">MDWASVAGIALALGGLLAGQLLEGGHLGSLVQPAAFIIVGVGTVGAVLLQSGMPDFVRGVRMARSVFVLPADTSAALELQVTTWSALARREGLLSLERYLDGVKEPFKAKGLRMLIDGIDPFKLKDILEAELDSYERRERLAIKVWDAAGGYAPTVGIIGAVLGLIHVMENLANPAQLGSGIAVAFVATIYGVGLANLVFLPIANKLKSLLAHEVAQREMLIAAFFGIALGDNPRVIQERMSAHRH</sequence>
<dbReference type="AlphaFoldDB" id="A0A3A3FYG4"/>
<evidence type="ECO:0000259" key="8">
    <source>
        <dbReference type="Pfam" id="PF01618"/>
    </source>
</evidence>
<evidence type="ECO:0000256" key="5">
    <source>
        <dbReference type="ARBA" id="ARBA00023136"/>
    </source>
</evidence>
<dbReference type="EMBL" id="QYUQ01000002">
    <property type="protein sequence ID" value="RJG01187.1"/>
    <property type="molecule type" value="Genomic_DNA"/>
</dbReference>
<feature type="transmembrane region" description="Helical" evidence="7">
    <location>
        <begin position="34"/>
        <end position="52"/>
    </location>
</feature>
<evidence type="ECO:0000256" key="3">
    <source>
        <dbReference type="ARBA" id="ARBA00022692"/>
    </source>
</evidence>
<proteinExistence type="inferred from homology"/>
<accession>A0A3A3FYG4</accession>
<dbReference type="GO" id="GO:0006935">
    <property type="term" value="P:chemotaxis"/>
    <property type="evidence" value="ECO:0007669"/>
    <property type="project" value="InterPro"/>
</dbReference>
<keyword evidence="2" id="KW-1003">Cell membrane</keyword>
<keyword evidence="9" id="KW-0282">Flagellum</keyword>
<evidence type="ECO:0000256" key="1">
    <source>
        <dbReference type="ARBA" id="ARBA00004651"/>
    </source>
</evidence>
<dbReference type="Proteomes" id="UP000266327">
    <property type="component" value="Unassembled WGS sequence"/>
</dbReference>
<feature type="transmembrane region" description="Helical" evidence="7">
    <location>
        <begin position="178"/>
        <end position="201"/>
    </location>
</feature>
<name>A0A3A3FYG4_9BURK</name>
<evidence type="ECO:0000256" key="4">
    <source>
        <dbReference type="ARBA" id="ARBA00022989"/>
    </source>
</evidence>
<keyword evidence="3 7" id="KW-0812">Transmembrane</keyword>
<dbReference type="OrthoDB" id="9806929at2"/>
<feature type="domain" description="MotA/TolQ/ExbB proton channel" evidence="8">
    <location>
        <begin position="103"/>
        <end position="220"/>
    </location>
</feature>
<comment type="similarity">
    <text evidence="6">Belongs to the exbB/tolQ family.</text>
</comment>
<keyword evidence="10" id="KW-1185">Reference proteome</keyword>
<evidence type="ECO:0000256" key="2">
    <source>
        <dbReference type="ARBA" id="ARBA00022475"/>
    </source>
</evidence>
<evidence type="ECO:0000313" key="10">
    <source>
        <dbReference type="Proteomes" id="UP000266327"/>
    </source>
</evidence>
<dbReference type="InterPro" id="IPR002898">
    <property type="entry name" value="MotA_ExbB_proton_chnl"/>
</dbReference>
<reference evidence="10" key="1">
    <citation type="submission" date="2018-09" db="EMBL/GenBank/DDBJ databases">
        <authorList>
            <person name="Zhu H."/>
        </authorList>
    </citation>
    <scope>NUCLEOTIDE SEQUENCE [LARGE SCALE GENOMIC DNA]</scope>
    <source>
        <strain evidence="10">K1S02-23</strain>
    </source>
</reference>
<keyword evidence="5 7" id="KW-0472">Membrane</keyword>
<dbReference type="PANTHER" id="PTHR30433">
    <property type="entry name" value="CHEMOTAXIS PROTEIN MOTA"/>
    <property type="match status" value="1"/>
</dbReference>
<dbReference type="RefSeq" id="WP_119784637.1">
    <property type="nucleotide sequence ID" value="NZ_QYUQ01000002.1"/>
</dbReference>
<dbReference type="GO" id="GO:0071978">
    <property type="term" value="P:bacterial-type flagellum-dependent swarming motility"/>
    <property type="evidence" value="ECO:0007669"/>
    <property type="project" value="InterPro"/>
</dbReference>
<dbReference type="NCBIfam" id="NF006583">
    <property type="entry name" value="PRK09109.1"/>
    <property type="match status" value="1"/>
</dbReference>
<gene>
    <name evidence="9" type="ORF">D3878_05985</name>
</gene>
<protein>
    <submittedName>
        <fullName evidence="9">Flagellar motor protein</fullName>
    </submittedName>
</protein>
<dbReference type="Pfam" id="PF01618">
    <property type="entry name" value="MotA_ExbB"/>
    <property type="match status" value="1"/>
</dbReference>
<comment type="subcellular location">
    <subcellularLocation>
        <location evidence="1">Cell membrane</location>
        <topology evidence="1">Multi-pass membrane protein</topology>
    </subcellularLocation>
    <subcellularLocation>
        <location evidence="6">Membrane</location>
        <topology evidence="6">Multi-pass membrane protein</topology>
    </subcellularLocation>
</comment>
<dbReference type="InterPro" id="IPR047055">
    <property type="entry name" value="MotA-like"/>
</dbReference>
<evidence type="ECO:0000256" key="7">
    <source>
        <dbReference type="SAM" id="Phobius"/>
    </source>
</evidence>
<evidence type="ECO:0000313" key="9">
    <source>
        <dbReference type="EMBL" id="RJG01187.1"/>
    </source>
</evidence>
<dbReference type="GO" id="GO:0015031">
    <property type="term" value="P:protein transport"/>
    <property type="evidence" value="ECO:0007669"/>
    <property type="project" value="UniProtKB-KW"/>
</dbReference>
<feature type="transmembrane region" description="Helical" evidence="7">
    <location>
        <begin position="145"/>
        <end position="166"/>
    </location>
</feature>
<evidence type="ECO:0000256" key="6">
    <source>
        <dbReference type="RuleBase" id="RU004057"/>
    </source>
</evidence>